<evidence type="ECO:0000313" key="1">
    <source>
        <dbReference type="EMBL" id="OIQ81826.1"/>
    </source>
</evidence>
<dbReference type="EMBL" id="MLJW01000876">
    <property type="protein sequence ID" value="OIQ81826.1"/>
    <property type="molecule type" value="Genomic_DNA"/>
</dbReference>
<sequence>MDHLAQPPQRRLVEVDRVERARAHAAEQPQYDVLETVHGRHRDHAQLDVGPPEAGEIDLAVLRLAVLGDVEVGHDLQPRHQRVTVARGQLEQVAQLAVDAQPDLDRQRRLGGLDVDVRRALFDRLRDHPVHQLHQHAVGFAGQLDAGLGAVDVVLRQLGGDVVETAARRLHLRLRLRLRLRRGVGARQRRGHAAGRGDHRAHLQPGQEAQLALHVAAIPRVVEGDDQAAVAHHQRQNPLAARERRRHPLQRVGLGREVGQVDVAQAQPVADHRVELILRDHAFLDQHAPQTVMRQHVRLALEQLGELADVEQAALDQRFAEVVRRVDARLTQRVPQSVEPGRRRRRARLRGFVVVRHGLQHAAFTSAVQAPRALRGGAGVTNVTPR</sequence>
<accession>A0A1J5QF38</accession>
<protein>
    <submittedName>
        <fullName evidence="1">Uncharacterized protein</fullName>
    </submittedName>
</protein>
<organism evidence="1">
    <name type="scientific">mine drainage metagenome</name>
    <dbReference type="NCBI Taxonomy" id="410659"/>
    <lineage>
        <taxon>unclassified sequences</taxon>
        <taxon>metagenomes</taxon>
        <taxon>ecological metagenomes</taxon>
    </lineage>
</organism>
<comment type="caution">
    <text evidence="1">The sequence shown here is derived from an EMBL/GenBank/DDBJ whole genome shotgun (WGS) entry which is preliminary data.</text>
</comment>
<name>A0A1J5QF38_9ZZZZ</name>
<gene>
    <name evidence="1" type="ORF">GALL_363940</name>
</gene>
<reference evidence="1" key="1">
    <citation type="submission" date="2016-10" db="EMBL/GenBank/DDBJ databases">
        <title>Sequence of Gallionella enrichment culture.</title>
        <authorList>
            <person name="Poehlein A."/>
            <person name="Muehling M."/>
            <person name="Daniel R."/>
        </authorList>
    </citation>
    <scope>NUCLEOTIDE SEQUENCE</scope>
</reference>
<proteinExistence type="predicted"/>
<dbReference type="AlphaFoldDB" id="A0A1J5QF38"/>